<evidence type="ECO:0000256" key="1">
    <source>
        <dbReference type="SAM" id="MobiDB-lite"/>
    </source>
</evidence>
<protein>
    <recommendedName>
        <fullName evidence="5">Outer membrane protein beta-barrel domain-containing protein</fullName>
    </recommendedName>
</protein>
<feature type="region of interest" description="Disordered" evidence="1">
    <location>
        <begin position="20"/>
        <end position="80"/>
    </location>
</feature>
<keyword evidence="4" id="KW-1185">Reference proteome</keyword>
<feature type="chain" id="PRO_5040783032" description="Outer membrane protein beta-barrel domain-containing protein" evidence="2">
    <location>
        <begin position="22"/>
        <end position="273"/>
    </location>
</feature>
<proteinExistence type="predicted"/>
<evidence type="ECO:0000256" key="2">
    <source>
        <dbReference type="SAM" id="SignalP"/>
    </source>
</evidence>
<organism evidence="3 4">
    <name type="scientific">Polyangium jinanense</name>
    <dbReference type="NCBI Taxonomy" id="2829994"/>
    <lineage>
        <taxon>Bacteria</taxon>
        <taxon>Pseudomonadati</taxon>
        <taxon>Myxococcota</taxon>
        <taxon>Polyangia</taxon>
        <taxon>Polyangiales</taxon>
        <taxon>Polyangiaceae</taxon>
        <taxon>Polyangium</taxon>
    </lineage>
</organism>
<sequence>MLKRTLILTAFVSLTASTAFAQGQTGDTSAPPPPPPPADTTAPPPDATAPPPPAATTAPPTETPKEEKKDEKDLDPGGRVRWGVSGNLGWHLPQSMFTIGGEGRIGYQVSNIFSAYAAIGGTAGFGFSADIGFEGVSVGVSAISYWYVGAIAEAIFKNRFYVGGGPVLARGALGGITTGVSIDGVAEVTEIASAGFKPGLNLRFGLSTANPSGPSRRRGGFNIGIDALFLFHPSAVFVTTRADGPNGSAGVSVTESALGVSFVPMLTLGYDSR</sequence>
<evidence type="ECO:0000313" key="3">
    <source>
        <dbReference type="EMBL" id="MDC3983081.1"/>
    </source>
</evidence>
<feature type="compositionally biased region" description="Basic and acidic residues" evidence="1">
    <location>
        <begin position="63"/>
        <end position="78"/>
    </location>
</feature>
<gene>
    <name evidence="3" type="ORF">KEG57_21390</name>
</gene>
<feature type="signal peptide" evidence="2">
    <location>
        <begin position="1"/>
        <end position="21"/>
    </location>
</feature>
<keyword evidence="2" id="KW-0732">Signal</keyword>
<evidence type="ECO:0000313" key="4">
    <source>
        <dbReference type="Proteomes" id="UP001151081"/>
    </source>
</evidence>
<evidence type="ECO:0008006" key="5">
    <source>
        <dbReference type="Google" id="ProtNLM"/>
    </source>
</evidence>
<comment type="caution">
    <text evidence="3">The sequence shown here is derived from an EMBL/GenBank/DDBJ whole genome shotgun (WGS) entry which is preliminary data.</text>
</comment>
<dbReference type="RefSeq" id="WP_272458737.1">
    <property type="nucleotide sequence ID" value="NZ_JAGTJJ010000011.1"/>
</dbReference>
<dbReference type="Proteomes" id="UP001151081">
    <property type="component" value="Unassembled WGS sequence"/>
</dbReference>
<accession>A0A9X3X7X1</accession>
<dbReference type="AlphaFoldDB" id="A0A9X3X7X1"/>
<reference evidence="3 4" key="1">
    <citation type="submission" date="2021-04" db="EMBL/GenBank/DDBJ databases">
        <title>Genome analysis of Polyangium sp.</title>
        <authorList>
            <person name="Li Y."/>
            <person name="Wang J."/>
        </authorList>
    </citation>
    <scope>NUCLEOTIDE SEQUENCE [LARGE SCALE GENOMIC DNA]</scope>
    <source>
        <strain evidence="3 4">SDU14</strain>
    </source>
</reference>
<feature type="compositionally biased region" description="Pro residues" evidence="1">
    <location>
        <begin position="30"/>
        <end position="54"/>
    </location>
</feature>
<dbReference type="EMBL" id="JAGTJJ010000011">
    <property type="protein sequence ID" value="MDC3983081.1"/>
    <property type="molecule type" value="Genomic_DNA"/>
</dbReference>
<name>A0A9X3X7X1_9BACT</name>